<proteinExistence type="predicted"/>
<feature type="region of interest" description="Disordered" evidence="1">
    <location>
        <begin position="521"/>
        <end position="551"/>
    </location>
</feature>
<feature type="region of interest" description="Disordered" evidence="1">
    <location>
        <begin position="173"/>
        <end position="203"/>
    </location>
</feature>
<feature type="compositionally biased region" description="Basic and acidic residues" evidence="1">
    <location>
        <begin position="182"/>
        <end position="203"/>
    </location>
</feature>
<evidence type="ECO:0000256" key="1">
    <source>
        <dbReference type="SAM" id="MobiDB-lite"/>
    </source>
</evidence>
<reference evidence="2" key="1">
    <citation type="journal article" date="2020" name="Nature">
        <title>Giant virus diversity and host interactions through global metagenomics.</title>
        <authorList>
            <person name="Schulz F."/>
            <person name="Roux S."/>
            <person name="Paez-Espino D."/>
            <person name="Jungbluth S."/>
            <person name="Walsh D.A."/>
            <person name="Denef V.J."/>
            <person name="McMahon K.D."/>
            <person name="Konstantinidis K.T."/>
            <person name="Eloe-Fadrosh E.A."/>
            <person name="Kyrpides N.C."/>
            <person name="Woyke T."/>
        </authorList>
    </citation>
    <scope>NUCLEOTIDE SEQUENCE</scope>
    <source>
        <strain evidence="2">GVMAG-S-ERX555961-36</strain>
    </source>
</reference>
<sequence length="1199" mass="138297">MRLGDTCTIKDVEGIVTYLDFENNYAEITKKQNSICDTFTVNENDWFSIHYKDEHWRSPSGDIVSITKQNLDDQFISIKYLDGDDEYIEKEITSQRVYNVVFPINVKDAPGKPGDLFEILSIDRENGIITCINNDDENAEEINVDVSKGISKNTTSFTSIIDFCEISYSSSSESDSDIEAESDSKKQNEKNYTMKDEIHENDKQLTKEQKRNFIGKSLRLMFKPANLSGNDIIKLIETIFKSIGKKFEPLNDWRNSIINKSKSIIPVLSDYVVHESENEFYEDDNAYFNFVQNEFKTLLIVDNIDSDAVTYNSQAKDASYKDIVLNPSYKYNSIRPILNTSDRVKISKYIVNNTNFEFKNLPPSQQELADAVSQGIDIFKVFNINKYDIPVNYSRVIPTARETSRPRIPTYRHKTKANHPYAIGAQTLTRPSTEPVKKPPVGSYFKMNNNNINIDDTLVWDNSVIWPRNLALKMSKLNSEATSYLLNSYELGKETIPPGIKERETYLKGILTEHSFIEKKTDNTRDWSRPRIRSARGHRQSRSPQASASPATVAWIEAEANPDTEIENKIHILTCGEYVRDAIKGENPYYFIDIYSGNKFIPRHELLKLKIKNVTYTSESKYLYNCLLNEWGIEEENTTNIISIINKEFLGLKDAEYNYLDNKTYVSNVDMQGDTTTASDIDDFFMRMGFMNGFKTLLAVFSSKIQYKLGLTVNFEEYSIVSSKFFNSGEWVIYRTIYSYPHSFDKTTTLLATSKKLMRFEKSIEKLLSALNTLKKSNPKDKKIPTIYKRLKSELTKSKANYINKLWTLVGIYITSYLYSRIDIDDNAKIKIYSQFAEELSNTGVDPPLWAEDVSIFNEKNIKKFSNKLWEYSTITDKKYNYSYTKPITPRIINKRRRISELSLFNNIKPLEYEQLVLGVVQKRRALLGRVGHASTPPPALGDRWELYNSGKIIKDNGWYLIKNAQDIPEEEQYNCLLNNICYIVLQSSVSQTNFKFPKKLKELKDKGYEERMNTWLGEIYEIREYIGNIEFSNELIKTITSDVIAFRESLRRAALPLPGRTAWTYLMQHLINEPPISELSYTDYVNVLERIISYYIRNITKICGNNLVMNKSKVENIYATAAEDEASSFFDNKAGDKISQRLLKEERARSLGLFAKGLQKQFDIKTVQPAETAGPNGYESEWGQNFDNSDDHDGSFDD</sequence>
<dbReference type="AlphaFoldDB" id="A0A6C0AWL3"/>
<accession>A0A6C0AWL3</accession>
<dbReference type="EMBL" id="MN738761">
    <property type="protein sequence ID" value="QHS83635.1"/>
    <property type="molecule type" value="Genomic_DNA"/>
</dbReference>
<name>A0A6C0AWL3_9ZZZZ</name>
<organism evidence="2">
    <name type="scientific">viral metagenome</name>
    <dbReference type="NCBI Taxonomy" id="1070528"/>
    <lineage>
        <taxon>unclassified sequences</taxon>
        <taxon>metagenomes</taxon>
        <taxon>organismal metagenomes</taxon>
    </lineage>
</organism>
<feature type="compositionally biased region" description="Basic residues" evidence="1">
    <location>
        <begin position="530"/>
        <end position="541"/>
    </location>
</feature>
<feature type="compositionally biased region" description="Low complexity" evidence="1">
    <location>
        <begin position="542"/>
        <end position="551"/>
    </location>
</feature>
<feature type="compositionally biased region" description="Basic and acidic residues" evidence="1">
    <location>
        <begin position="1190"/>
        <end position="1199"/>
    </location>
</feature>
<protein>
    <submittedName>
        <fullName evidence="2">Uncharacterized protein</fullName>
    </submittedName>
</protein>
<evidence type="ECO:0000313" key="2">
    <source>
        <dbReference type="EMBL" id="QHS83635.1"/>
    </source>
</evidence>
<feature type="region of interest" description="Disordered" evidence="1">
    <location>
        <begin position="1170"/>
        <end position="1199"/>
    </location>
</feature>